<gene>
    <name evidence="12" type="ORF">F0562_022521</name>
</gene>
<evidence type="ECO:0000256" key="6">
    <source>
        <dbReference type="ARBA" id="ARBA00023157"/>
    </source>
</evidence>
<dbReference type="OrthoDB" id="785314at2759"/>
<dbReference type="SMART" id="SM00499">
    <property type="entry name" value="AAI"/>
    <property type="match status" value="1"/>
</dbReference>
<protein>
    <recommendedName>
        <fullName evidence="11">Bifunctional inhibitor/plant lipid transfer protein/seed storage helical domain-containing protein</fullName>
    </recommendedName>
</protein>
<evidence type="ECO:0000256" key="10">
    <source>
        <dbReference type="SAM" id="SignalP"/>
    </source>
</evidence>
<comment type="similarity">
    <text evidence="2">Belongs to the plant LTP family.</text>
</comment>
<dbReference type="GO" id="GO:0098552">
    <property type="term" value="C:side of membrane"/>
    <property type="evidence" value="ECO:0007669"/>
    <property type="project" value="UniProtKB-KW"/>
</dbReference>
<accession>A0A5J5BNP0</accession>
<comment type="subcellular location">
    <subcellularLocation>
        <location evidence="1">Cell membrane</location>
        <topology evidence="1">Lipid-anchor</topology>
        <topology evidence="1">GPI-anchor</topology>
    </subcellularLocation>
</comment>
<evidence type="ECO:0000313" key="12">
    <source>
        <dbReference type="EMBL" id="KAA8544439.1"/>
    </source>
</evidence>
<feature type="chain" id="PRO_5023873574" description="Bifunctional inhibitor/plant lipid transfer protein/seed storage helical domain-containing protein" evidence="10">
    <location>
        <begin position="29"/>
        <end position="300"/>
    </location>
</feature>
<evidence type="ECO:0000259" key="11">
    <source>
        <dbReference type="SMART" id="SM00499"/>
    </source>
</evidence>
<dbReference type="Pfam" id="PF14368">
    <property type="entry name" value="LTP_2"/>
    <property type="match status" value="2"/>
</dbReference>
<keyword evidence="13" id="KW-1185">Reference proteome</keyword>
<dbReference type="AlphaFoldDB" id="A0A5J5BNP0"/>
<evidence type="ECO:0000256" key="4">
    <source>
        <dbReference type="ARBA" id="ARBA00022622"/>
    </source>
</evidence>
<keyword evidence="8" id="KW-0449">Lipoprotein</keyword>
<dbReference type="FunFam" id="1.10.110.10:FF:000001">
    <property type="entry name" value="Bifunctional inhibitor/lipid-transfer protein/seed storage 2S albumin superfamily protein"/>
    <property type="match status" value="1"/>
</dbReference>
<dbReference type="GO" id="GO:0005886">
    <property type="term" value="C:plasma membrane"/>
    <property type="evidence" value="ECO:0007669"/>
    <property type="project" value="UniProtKB-SubCell"/>
</dbReference>
<evidence type="ECO:0000256" key="2">
    <source>
        <dbReference type="ARBA" id="ARBA00009748"/>
    </source>
</evidence>
<name>A0A5J5BNP0_9ASTE</name>
<feature type="compositionally biased region" description="Low complexity" evidence="9">
    <location>
        <begin position="248"/>
        <end position="261"/>
    </location>
</feature>
<dbReference type="SUPFAM" id="SSF47699">
    <property type="entry name" value="Bifunctional inhibitor/lipid-transfer protein/seed storage 2S albumin"/>
    <property type="match status" value="2"/>
</dbReference>
<dbReference type="InterPro" id="IPR043325">
    <property type="entry name" value="LTSS"/>
</dbReference>
<dbReference type="InterPro" id="IPR016140">
    <property type="entry name" value="Bifunc_inhib/LTP/seed_store"/>
</dbReference>
<keyword evidence="4" id="KW-0472">Membrane</keyword>
<feature type="signal peptide" evidence="10">
    <location>
        <begin position="1"/>
        <end position="28"/>
    </location>
</feature>
<evidence type="ECO:0000256" key="8">
    <source>
        <dbReference type="ARBA" id="ARBA00023288"/>
    </source>
</evidence>
<evidence type="ECO:0000256" key="1">
    <source>
        <dbReference type="ARBA" id="ARBA00004609"/>
    </source>
</evidence>
<sequence>MATFPTTITTRAFIVAALFLITVPGGTAQSPAVAPSPPTTAAPAPSLDCTTYLSNTYDCLPYVEAGSNQTKPDKACCPELAELSTSTKPSSFLLSVVSPTPPVELCSEAGYPVGAPTPLPVLGGTAQSPAEAPSPSMGAAPSPSLDCTPYLTNTYDCLSFVEPGSNLTKPDKACCPELADLVKSQPVCLCQLLSSGGDTFGIQINLNKALKLPSLCSVSTPSVKLCSEAGYPVGAPTPLPDAGYPIGASPGGAPIPSEGPGIMPPVTASPASSNNGDSSIAFSHLSFTVGLATAFLTILF</sequence>
<dbReference type="InterPro" id="IPR036312">
    <property type="entry name" value="Bifun_inhib/LTP/seed_sf"/>
</dbReference>
<keyword evidence="7" id="KW-0325">Glycoprotein</keyword>
<dbReference type="CDD" id="cd00010">
    <property type="entry name" value="AAI_LTSS"/>
    <property type="match status" value="1"/>
</dbReference>
<dbReference type="PANTHER" id="PTHR33044">
    <property type="entry name" value="BIFUNCTIONAL INHIBITOR/LIPID-TRANSFER PROTEIN/SEED STORAGE 2S ALBUMIN SUPERFAMILY PROTEIN-RELATED"/>
    <property type="match status" value="1"/>
</dbReference>
<reference evidence="12 13" key="1">
    <citation type="submission" date="2019-09" db="EMBL/GenBank/DDBJ databases">
        <title>A chromosome-level genome assembly of the Chinese tupelo Nyssa sinensis.</title>
        <authorList>
            <person name="Yang X."/>
            <person name="Kang M."/>
            <person name="Yang Y."/>
            <person name="Xiong H."/>
            <person name="Wang M."/>
            <person name="Zhang Z."/>
            <person name="Wang Z."/>
            <person name="Wu H."/>
            <person name="Ma T."/>
            <person name="Liu J."/>
            <person name="Xi Z."/>
        </authorList>
    </citation>
    <scope>NUCLEOTIDE SEQUENCE [LARGE SCALE GENOMIC DNA]</scope>
    <source>
        <strain evidence="12">J267</strain>
        <tissue evidence="12">Leaf</tissue>
    </source>
</reference>
<proteinExistence type="inferred from homology"/>
<evidence type="ECO:0000256" key="5">
    <source>
        <dbReference type="ARBA" id="ARBA00022729"/>
    </source>
</evidence>
<keyword evidence="4" id="KW-0336">GPI-anchor</keyword>
<keyword evidence="5 10" id="KW-0732">Signal</keyword>
<evidence type="ECO:0000256" key="7">
    <source>
        <dbReference type="ARBA" id="ARBA00023180"/>
    </source>
</evidence>
<evidence type="ECO:0000256" key="9">
    <source>
        <dbReference type="SAM" id="MobiDB-lite"/>
    </source>
</evidence>
<feature type="region of interest" description="Disordered" evidence="9">
    <location>
        <begin position="248"/>
        <end position="270"/>
    </location>
</feature>
<organism evidence="12 13">
    <name type="scientific">Nyssa sinensis</name>
    <dbReference type="NCBI Taxonomy" id="561372"/>
    <lineage>
        <taxon>Eukaryota</taxon>
        <taxon>Viridiplantae</taxon>
        <taxon>Streptophyta</taxon>
        <taxon>Embryophyta</taxon>
        <taxon>Tracheophyta</taxon>
        <taxon>Spermatophyta</taxon>
        <taxon>Magnoliopsida</taxon>
        <taxon>eudicotyledons</taxon>
        <taxon>Gunneridae</taxon>
        <taxon>Pentapetalae</taxon>
        <taxon>asterids</taxon>
        <taxon>Cornales</taxon>
        <taxon>Nyssaceae</taxon>
        <taxon>Nyssa</taxon>
    </lineage>
</organism>
<keyword evidence="6" id="KW-1015">Disulfide bond</keyword>
<evidence type="ECO:0000313" key="13">
    <source>
        <dbReference type="Proteomes" id="UP000325577"/>
    </source>
</evidence>
<dbReference type="EMBL" id="CM018034">
    <property type="protein sequence ID" value="KAA8544439.1"/>
    <property type="molecule type" value="Genomic_DNA"/>
</dbReference>
<keyword evidence="3" id="KW-1003">Cell membrane</keyword>
<dbReference type="Gene3D" id="1.10.110.10">
    <property type="entry name" value="Plant lipid-transfer and hydrophobic proteins"/>
    <property type="match status" value="1"/>
</dbReference>
<evidence type="ECO:0000256" key="3">
    <source>
        <dbReference type="ARBA" id="ARBA00022475"/>
    </source>
</evidence>
<dbReference type="Proteomes" id="UP000325577">
    <property type="component" value="Linkage Group LG11"/>
</dbReference>
<feature type="domain" description="Bifunctional inhibitor/plant lipid transfer protein/seed storage helical" evidence="11">
    <location>
        <begin position="147"/>
        <end position="226"/>
    </location>
</feature>